<feature type="compositionally biased region" description="Basic and acidic residues" evidence="2">
    <location>
        <begin position="372"/>
        <end position="383"/>
    </location>
</feature>
<dbReference type="CDD" id="cd00067">
    <property type="entry name" value="GAL4"/>
    <property type="match status" value="1"/>
</dbReference>
<proteinExistence type="predicted"/>
<feature type="region of interest" description="Disordered" evidence="2">
    <location>
        <begin position="366"/>
        <end position="395"/>
    </location>
</feature>
<name>A0A8H5TY57_FUSCI</name>
<dbReference type="Pfam" id="PF13095">
    <property type="entry name" value="FTA2"/>
    <property type="match status" value="1"/>
</dbReference>
<keyword evidence="4" id="KW-1185">Reference proteome</keyword>
<accession>A0A8H5TY57</accession>
<dbReference type="GO" id="GO:0000981">
    <property type="term" value="F:DNA-binding transcription factor activity, RNA polymerase II-specific"/>
    <property type="evidence" value="ECO:0007669"/>
    <property type="project" value="InterPro"/>
</dbReference>
<feature type="region of interest" description="Disordered" evidence="2">
    <location>
        <begin position="408"/>
        <end position="465"/>
    </location>
</feature>
<evidence type="ECO:0008006" key="5">
    <source>
        <dbReference type="Google" id="ProtNLM"/>
    </source>
</evidence>
<evidence type="ECO:0000256" key="1">
    <source>
        <dbReference type="ARBA" id="ARBA00023242"/>
    </source>
</evidence>
<evidence type="ECO:0000313" key="3">
    <source>
        <dbReference type="EMBL" id="KAF5679301.1"/>
    </source>
</evidence>
<organism evidence="3 4">
    <name type="scientific">Fusarium circinatum</name>
    <name type="common">Pitch canker fungus</name>
    <name type="synonym">Gibberella circinata</name>
    <dbReference type="NCBI Taxonomy" id="48490"/>
    <lineage>
        <taxon>Eukaryota</taxon>
        <taxon>Fungi</taxon>
        <taxon>Dikarya</taxon>
        <taxon>Ascomycota</taxon>
        <taxon>Pezizomycotina</taxon>
        <taxon>Sordariomycetes</taxon>
        <taxon>Hypocreomycetidae</taxon>
        <taxon>Hypocreales</taxon>
        <taxon>Nectriaceae</taxon>
        <taxon>Fusarium</taxon>
        <taxon>Fusarium fujikuroi species complex</taxon>
    </lineage>
</organism>
<dbReference type="SUPFAM" id="SSF56112">
    <property type="entry name" value="Protein kinase-like (PK-like)"/>
    <property type="match status" value="1"/>
</dbReference>
<gene>
    <name evidence="3" type="ORF">FCIRC_6146</name>
</gene>
<keyword evidence="1" id="KW-0539">Nucleus</keyword>
<dbReference type="GO" id="GO:0008270">
    <property type="term" value="F:zinc ion binding"/>
    <property type="evidence" value="ECO:0007669"/>
    <property type="project" value="InterPro"/>
</dbReference>
<dbReference type="InterPro" id="IPR001138">
    <property type="entry name" value="Zn2Cys6_DnaBD"/>
</dbReference>
<comment type="caution">
    <text evidence="3">The sequence shown here is derived from an EMBL/GenBank/DDBJ whole genome shotgun (WGS) entry which is preliminary data.</text>
</comment>
<dbReference type="InterPro" id="IPR011009">
    <property type="entry name" value="Kinase-like_dom_sf"/>
</dbReference>
<dbReference type="InterPro" id="IPR025213">
    <property type="entry name" value="Sim4_Fta2"/>
</dbReference>
<dbReference type="Proteomes" id="UP000572754">
    <property type="component" value="Unassembled WGS sequence"/>
</dbReference>
<reference evidence="4" key="1">
    <citation type="journal article" date="2020" name="BMC Genomics">
        <title>Correction to: Identification and distribution of gene clusters required for synthesis of sphingolipid metabolism inhibitors in diverse species of the filamentous fungus Fusarium.</title>
        <authorList>
            <person name="Kim H.S."/>
            <person name="Lohmar J.M."/>
            <person name="Busman M."/>
            <person name="Brown D.W."/>
            <person name="Naumann T.A."/>
            <person name="Divon H.H."/>
            <person name="Lysoe E."/>
            <person name="Uhlig S."/>
            <person name="Proctor R.H."/>
        </authorList>
    </citation>
    <scope>NUCLEOTIDE SEQUENCE [LARGE SCALE GENOMIC DNA]</scope>
    <source>
        <strain evidence="4">NRRL 25331</strain>
    </source>
</reference>
<evidence type="ECO:0000313" key="4">
    <source>
        <dbReference type="Proteomes" id="UP000572754"/>
    </source>
</evidence>
<sequence>MPALKPLPDCEGPKLECFTDDLTKHHFKFLEYLGSGCHSTVVKAEIDGKIYVIKLFFPAFVDEPNFHMMPIDEEIYDVDDDFKEPVTASDEMPQHVIDSLRVQATSFNNECRAYGRLKELGREHLAVKAHGYLRLYIHQIDEHIQSMLRSTMPEAQWTTLDVMEMNEDEADLPIMAIVKDWIPDHRTPQGRMTREAEQRQINHLPRMLRNLRQLHKCGIVVRDLKPVQYYDGHLCDFSHAWTIPHIFGPEGGVRSRWVFMSMAAWDLKCFHLMAKSMNDEADMAEPPLKRCDSVIARNEERCKSLRPRPSMQRPFLPMIAYDCPKPGYMDYYPPFDPALFNWRAIQKRAAKESICHIPEKLAGGVTMKRKSTATEEARPVEKGNKRKKRRARASCEPCRSRKVRCSGEYPKRAGRPKRPCVIARAPSSPAREDDRGPSPAQSNTAPITIVTEERPSPHEANTDIPPYLADFESFAPAQSHSDILTQTDINASCACLSILYLLLNRLGVRTELIAPDDLATLRNTFERATDVLECSKCPMRFSSVLQNAGILGILCVCIAESYVRLIKTIDAKVIEATAKGEKLKVALNPLGQSLTAGDAVLVPIEVSPEQWKSLMYSVVKPEIFGIENHRDKSFIAFIERLEERQTRWHALPTAPDCPPTYQSACSSTDELPLCLTITKAARKVLDPLASTLE</sequence>
<feature type="compositionally biased region" description="Basic and acidic residues" evidence="2">
    <location>
        <begin position="451"/>
        <end position="461"/>
    </location>
</feature>
<dbReference type="AlphaFoldDB" id="A0A8H5TY57"/>
<dbReference type="EMBL" id="JAAQPE010000207">
    <property type="protein sequence ID" value="KAF5679301.1"/>
    <property type="molecule type" value="Genomic_DNA"/>
</dbReference>
<evidence type="ECO:0000256" key="2">
    <source>
        <dbReference type="SAM" id="MobiDB-lite"/>
    </source>
</evidence>
<reference evidence="3 4" key="2">
    <citation type="submission" date="2020-05" db="EMBL/GenBank/DDBJ databases">
        <title>Identification and distribution of gene clusters putatively required for synthesis of sphingolipid metabolism inhibitors in phylogenetically diverse species of the filamentous fungus Fusarium.</title>
        <authorList>
            <person name="Kim H.-S."/>
            <person name="Busman M."/>
            <person name="Brown D.W."/>
            <person name="Divon H."/>
            <person name="Uhlig S."/>
            <person name="Proctor R.H."/>
        </authorList>
    </citation>
    <scope>NUCLEOTIDE SEQUENCE [LARGE SCALE GENOMIC DNA]</scope>
    <source>
        <strain evidence="3 4">NRRL 25331</strain>
    </source>
</reference>
<protein>
    <recommendedName>
        <fullName evidence="5">Protein kinase domain-containing protein</fullName>
    </recommendedName>
</protein>